<protein>
    <recommendedName>
        <fullName evidence="1">PIN domain-containing protein</fullName>
    </recommendedName>
</protein>
<accession>A0A2R6B6U5</accession>
<dbReference type="Proteomes" id="UP000241284">
    <property type="component" value="Unassembled WGS sequence"/>
</dbReference>
<proteinExistence type="predicted"/>
<evidence type="ECO:0000313" key="3">
    <source>
        <dbReference type="Proteomes" id="UP000241284"/>
    </source>
</evidence>
<comment type="caution">
    <text evidence="2">The sequence shown here is derived from an EMBL/GenBank/DDBJ whole genome shotgun (WGS) entry which is preliminary data.</text>
</comment>
<dbReference type="AlphaFoldDB" id="A0A2R6B6U5"/>
<organism evidence="2 3">
    <name type="scientific">Candidatus Marsarchaeota G2 archaeon ECH_B_2</name>
    <dbReference type="NCBI Taxonomy" id="1978160"/>
    <lineage>
        <taxon>Archaea</taxon>
        <taxon>Candidatus Marsarchaeota</taxon>
        <taxon>Candidatus Marsarchaeota group 2</taxon>
    </lineage>
</organism>
<dbReference type="PANTHER" id="PTHR39664:SF2">
    <property type="entry name" value="NUCLEIC ACID-BINDING PROTEIN, CONTAINING PIN DOMAIN-RELATED"/>
    <property type="match status" value="1"/>
</dbReference>
<dbReference type="InterPro" id="IPR002716">
    <property type="entry name" value="PIN_dom"/>
</dbReference>
<dbReference type="EMBL" id="NEXH01000026">
    <property type="protein sequence ID" value="PSN94364.1"/>
    <property type="molecule type" value="Genomic_DNA"/>
</dbReference>
<feature type="domain" description="PIN" evidence="1">
    <location>
        <begin position="5"/>
        <end position="122"/>
    </location>
</feature>
<evidence type="ECO:0000259" key="1">
    <source>
        <dbReference type="Pfam" id="PF01850"/>
    </source>
</evidence>
<dbReference type="Gene3D" id="3.40.50.1010">
    <property type="entry name" value="5'-nuclease"/>
    <property type="match status" value="1"/>
</dbReference>
<evidence type="ECO:0000313" key="2">
    <source>
        <dbReference type="EMBL" id="PSN94364.1"/>
    </source>
</evidence>
<dbReference type="InterPro" id="IPR029060">
    <property type="entry name" value="PIN-like_dom_sf"/>
</dbReference>
<dbReference type="SUPFAM" id="SSF88723">
    <property type="entry name" value="PIN domain-like"/>
    <property type="match status" value="1"/>
</dbReference>
<reference evidence="2 3" key="1">
    <citation type="submission" date="2017-04" db="EMBL/GenBank/DDBJ databases">
        <title>Novel microbial lineages endemic to geothermal iron-oxide mats fill important gaps in the evolutionary history of Archaea.</title>
        <authorList>
            <person name="Jay Z.J."/>
            <person name="Beam J.P."/>
            <person name="Dlakic M."/>
            <person name="Rusch D.B."/>
            <person name="Kozubal M.A."/>
            <person name="Inskeep W.P."/>
        </authorList>
    </citation>
    <scope>NUCLEOTIDE SEQUENCE [LARGE SCALE GENOMIC DNA]</scope>
    <source>
        <strain evidence="2">ECH_B_2</strain>
    </source>
</reference>
<name>A0A2R6B6U5_9ARCH</name>
<dbReference type="CDD" id="cd18684">
    <property type="entry name" value="PIN_VapC-like"/>
    <property type="match status" value="1"/>
</dbReference>
<dbReference type="PANTHER" id="PTHR39664">
    <property type="match status" value="1"/>
</dbReference>
<sequence>MPEAIIDTNCFIYYLVEDSDKHTEALSTLESLDAWLIPPIVVYELVWFFKALNADGGVVASLLDHAKANIVVEDGKASKNALSYILKQRLSLSYFNDMVIINTAKRFNKPLYTYDKKMRHRAERLGVTLIFE</sequence>
<gene>
    <name evidence="2" type="ORF">B9Q06_09470</name>
</gene>
<dbReference type="Pfam" id="PF01850">
    <property type="entry name" value="PIN"/>
    <property type="match status" value="1"/>
</dbReference>